<dbReference type="Pfam" id="PF11848">
    <property type="entry name" value="DUF3368"/>
    <property type="match status" value="1"/>
</dbReference>
<proteinExistence type="predicted"/>
<sequence>MMGRSWSWPTRAFWLTSLPSDRMDILHQLRGYAFRIPNHVVAEVEYEDQKKRLHDAFAEGTLSEIEITDIAEIALYAELRRVLGDGESACLAVAATRRWVMAGDEKGRLRREVMERLGEGYLLNTPGAIVEALRAGILTVSEAEEIRMELARRRFVMSDVPPFEELL</sequence>
<gene>
    <name evidence="1" type="ORF">K8G79_12930</name>
</gene>
<protein>
    <recommendedName>
        <fullName evidence="3">DUF3368 domain-containing protein</fullName>
    </recommendedName>
</protein>
<evidence type="ECO:0000313" key="2">
    <source>
        <dbReference type="Proteomes" id="UP001197609"/>
    </source>
</evidence>
<evidence type="ECO:0008006" key="3">
    <source>
        <dbReference type="Google" id="ProtNLM"/>
    </source>
</evidence>
<dbReference type="AlphaFoldDB" id="A0AAJ1AJW6"/>
<name>A0AAJ1AJW6_9BACT</name>
<evidence type="ECO:0000313" key="1">
    <source>
        <dbReference type="EMBL" id="MBZ0161014.1"/>
    </source>
</evidence>
<reference evidence="1 2" key="1">
    <citation type="journal article" date="2021" name="bioRxiv">
        <title>Unraveling nitrogen, sulfur and carbon metabolic pathways and microbial community transcriptional responses to substrate deprivation and toxicity stresses in a bioreactor mimicking anoxic brackish coastal sediment conditions.</title>
        <authorList>
            <person name="Martins P.D."/>
            <person name="Echeveste M.J."/>
            <person name="Arshad A."/>
            <person name="Kurth J."/>
            <person name="Ouboter H."/>
            <person name="Jetten M.S.M."/>
            <person name="Welte C.U."/>
        </authorList>
    </citation>
    <scope>NUCLEOTIDE SEQUENCE [LARGE SCALE GENOMIC DNA]</scope>
    <source>
        <strain evidence="1">MAG_38</strain>
    </source>
</reference>
<comment type="caution">
    <text evidence="1">The sequence shown here is derived from an EMBL/GenBank/DDBJ whole genome shotgun (WGS) entry which is preliminary data.</text>
</comment>
<accession>A0AAJ1AJW6</accession>
<organism evidence="1 2">
    <name type="scientific">Candidatus Methylomirabilis tolerans</name>
    <dbReference type="NCBI Taxonomy" id="3123416"/>
    <lineage>
        <taxon>Bacteria</taxon>
        <taxon>Candidatus Methylomirabilota</taxon>
        <taxon>Candidatus Methylomirabilia</taxon>
        <taxon>Candidatus Methylomirabilales</taxon>
        <taxon>Candidatus Methylomirabilaceae</taxon>
        <taxon>Candidatus Methylomirabilis</taxon>
    </lineage>
</organism>
<dbReference type="Proteomes" id="UP001197609">
    <property type="component" value="Unassembled WGS sequence"/>
</dbReference>
<dbReference type="InterPro" id="IPR021799">
    <property type="entry name" value="PIN-like_prokaryotic"/>
</dbReference>
<dbReference type="EMBL" id="JAIOIU010000164">
    <property type="protein sequence ID" value="MBZ0161014.1"/>
    <property type="molecule type" value="Genomic_DNA"/>
</dbReference>